<gene>
    <name evidence="4" type="ordered locus">Bathy11g03070</name>
</gene>
<evidence type="ECO:0000256" key="2">
    <source>
        <dbReference type="ARBA" id="ARBA00000937"/>
    </source>
</evidence>
<evidence type="ECO:0000256" key="1">
    <source>
        <dbReference type="ARBA" id="ARBA00000082"/>
    </source>
</evidence>
<dbReference type="SUPFAM" id="SSF54919">
    <property type="entry name" value="Nucleoside diphosphate kinase, NDK"/>
    <property type="match status" value="1"/>
</dbReference>
<sequence length="391" mass="43568">MTKQRAFVFIKPHACVPKNDNNLLYKQKLVETFTENGCEVIKEGKISSSVIEKRKLIDAHYYAIASKATLLKPSELNVPEDVFQKTFGISWKEALEKNVCFNALDACKELNVDALGLEKRSRFAKRSVKFGGGFYCAEMLKEDGTSIYVFNAFFMSMRSQFVEKGKQIKWFVVEFDDETLKWEDFRAKVLGPTDPKKAPETSLRGILFKNWKKYGLMRKPTTGENGVHASASPFEALAEIANWTGEPVDEQAYGKLLIQHGITKETLEMWGKDPQVNIRSDGLKGSLFDQVEDMDSKECMKNLMQINKLNEPAPPPQPVVTKSSSSKKKQNSDAPPTPKKTTTGTDNGDAKALIGVLVVVGLTLLAGGNKKAAKKEDKNAKATNNKKNGKK</sequence>
<name>K8EKV9_9CHLO</name>
<dbReference type="eggNOG" id="ENOG502RIE8">
    <property type="taxonomic scope" value="Eukaryota"/>
</dbReference>
<dbReference type="EMBL" id="FO082268">
    <property type="protein sequence ID" value="CCO18614.1"/>
    <property type="molecule type" value="Genomic_DNA"/>
</dbReference>
<comment type="catalytic activity">
    <reaction evidence="2">
        <text>a ribonucleoside 5'-diphosphate + ATP = a ribonucleoside 5'-triphosphate + ADP</text>
        <dbReference type="Rhea" id="RHEA:18113"/>
        <dbReference type="ChEBI" id="CHEBI:30616"/>
        <dbReference type="ChEBI" id="CHEBI:57930"/>
        <dbReference type="ChEBI" id="CHEBI:61557"/>
        <dbReference type="ChEBI" id="CHEBI:456216"/>
        <dbReference type="EC" id="2.7.4.6"/>
    </reaction>
</comment>
<dbReference type="GeneID" id="19012986"/>
<dbReference type="Proteomes" id="UP000198341">
    <property type="component" value="Chromosome 11"/>
</dbReference>
<dbReference type="AlphaFoldDB" id="K8EKV9"/>
<proteinExistence type="predicted"/>
<dbReference type="GO" id="GO:0004550">
    <property type="term" value="F:nucleoside diphosphate kinase activity"/>
    <property type="evidence" value="ECO:0007669"/>
    <property type="project" value="UniProtKB-EC"/>
</dbReference>
<keyword evidence="5" id="KW-1185">Reference proteome</keyword>
<organism evidence="4 5">
    <name type="scientific">Bathycoccus prasinos</name>
    <dbReference type="NCBI Taxonomy" id="41875"/>
    <lineage>
        <taxon>Eukaryota</taxon>
        <taxon>Viridiplantae</taxon>
        <taxon>Chlorophyta</taxon>
        <taxon>Mamiellophyceae</taxon>
        <taxon>Mamiellales</taxon>
        <taxon>Bathycoccaceae</taxon>
        <taxon>Bathycoccus</taxon>
    </lineage>
</organism>
<dbReference type="Gene3D" id="3.30.70.141">
    <property type="entry name" value="Nucleoside diphosphate kinase-like domain"/>
    <property type="match status" value="1"/>
</dbReference>
<protein>
    <submittedName>
        <fullName evidence="4">Uncharacterized protein</fullName>
    </submittedName>
</protein>
<comment type="catalytic activity">
    <reaction evidence="1">
        <text>a 2'-deoxyribonucleoside 5'-diphosphate + ATP = a 2'-deoxyribonucleoside 5'-triphosphate + ADP</text>
        <dbReference type="Rhea" id="RHEA:44640"/>
        <dbReference type="ChEBI" id="CHEBI:30616"/>
        <dbReference type="ChEBI" id="CHEBI:61560"/>
        <dbReference type="ChEBI" id="CHEBI:73316"/>
        <dbReference type="ChEBI" id="CHEBI:456216"/>
        <dbReference type="EC" id="2.7.4.6"/>
    </reaction>
</comment>
<feature type="compositionally biased region" description="Low complexity" evidence="3">
    <location>
        <begin position="339"/>
        <end position="348"/>
    </location>
</feature>
<feature type="compositionally biased region" description="Low complexity" evidence="3">
    <location>
        <begin position="381"/>
        <end position="391"/>
    </location>
</feature>
<reference evidence="4 5" key="1">
    <citation type="submission" date="2011-10" db="EMBL/GenBank/DDBJ databases">
        <authorList>
            <person name="Genoscope - CEA"/>
        </authorList>
    </citation>
    <scope>NUCLEOTIDE SEQUENCE [LARGE SCALE GENOMIC DNA]</scope>
    <source>
        <strain evidence="4 5">RCC 1105</strain>
    </source>
</reference>
<feature type="region of interest" description="Disordered" evidence="3">
    <location>
        <begin position="308"/>
        <end position="348"/>
    </location>
</feature>
<feature type="region of interest" description="Disordered" evidence="3">
    <location>
        <begin position="368"/>
        <end position="391"/>
    </location>
</feature>
<dbReference type="OrthoDB" id="2162449at2759"/>
<dbReference type="InterPro" id="IPR036850">
    <property type="entry name" value="NDK-like_dom_sf"/>
</dbReference>
<evidence type="ECO:0000313" key="5">
    <source>
        <dbReference type="Proteomes" id="UP000198341"/>
    </source>
</evidence>
<dbReference type="RefSeq" id="XP_007510269.1">
    <property type="nucleotide sequence ID" value="XM_007510207.1"/>
</dbReference>
<dbReference type="KEGG" id="bpg:Bathy11g03070"/>
<evidence type="ECO:0000313" key="4">
    <source>
        <dbReference type="EMBL" id="CCO18614.1"/>
    </source>
</evidence>
<accession>K8EKV9</accession>
<evidence type="ECO:0000256" key="3">
    <source>
        <dbReference type="SAM" id="MobiDB-lite"/>
    </source>
</evidence>